<evidence type="ECO:0000313" key="4">
    <source>
        <dbReference type="Proteomes" id="UP001174909"/>
    </source>
</evidence>
<dbReference type="Gene3D" id="3.40.50.10300">
    <property type="entry name" value="CoaB-like"/>
    <property type="match status" value="1"/>
</dbReference>
<dbReference type="GO" id="GO:0015937">
    <property type="term" value="P:coenzyme A biosynthetic process"/>
    <property type="evidence" value="ECO:0007669"/>
    <property type="project" value="UniProtKB-ARBA"/>
</dbReference>
<proteinExistence type="inferred from homology"/>
<sequence>MAEREEEFFHGAPPPPNLSRVRDEVAAFVRRQRSRGRKVVFITSGGTSVPLEKNTVRFLDNFSSGGRGSSSAEVFLSRGYGVIFMHRAGSLRPFHRHITNGDLLDCIKVEDEGTITISVDGKRRENLLEAVSLYRRVKSDESLLLVPFTTVFDYAHLLRDISLLLNPLGKDVVIYLAAAVSDFYIPHDEMSEHKITSSQNLQLSFHRTPKLITPLRNSWSPQAFTVTFKLETDDELLVPHAREALKKYRHQVVVANLLQSRHTKVTIVTEEGRRRRREEREKSNNSLLIKSFPNIPIIPAHEIFMCL</sequence>
<evidence type="ECO:0000259" key="2">
    <source>
        <dbReference type="Pfam" id="PF04127"/>
    </source>
</evidence>
<comment type="similarity">
    <text evidence="1">Belongs to the PPC synthetase family.</text>
</comment>
<feature type="domain" description="DNA/pantothenate metabolism flavoprotein C-terminal" evidence="2">
    <location>
        <begin position="171"/>
        <end position="284"/>
    </location>
</feature>
<dbReference type="PANTHER" id="PTHR12290">
    <property type="entry name" value="CORNICHON-RELATED"/>
    <property type="match status" value="1"/>
</dbReference>
<evidence type="ECO:0000256" key="1">
    <source>
        <dbReference type="ARBA" id="ARBA00005703"/>
    </source>
</evidence>
<accession>A0AA35U2M1</accession>
<dbReference type="InterPro" id="IPR007085">
    <property type="entry name" value="DNA/pantothenate-metab_flavo_C"/>
</dbReference>
<reference evidence="3" key="1">
    <citation type="submission" date="2023-03" db="EMBL/GenBank/DDBJ databases">
        <authorList>
            <person name="Steffen K."/>
            <person name="Cardenas P."/>
        </authorList>
    </citation>
    <scope>NUCLEOTIDE SEQUENCE</scope>
</reference>
<name>A0AA35U2M1_GEOBA</name>
<comment type="caution">
    <text evidence="3">The sequence shown here is derived from an EMBL/GenBank/DDBJ whole genome shotgun (WGS) entry which is preliminary data.</text>
</comment>
<dbReference type="Proteomes" id="UP001174909">
    <property type="component" value="Unassembled WGS sequence"/>
</dbReference>
<organism evidence="3 4">
    <name type="scientific">Geodia barretti</name>
    <name type="common">Barrett's horny sponge</name>
    <dbReference type="NCBI Taxonomy" id="519541"/>
    <lineage>
        <taxon>Eukaryota</taxon>
        <taxon>Metazoa</taxon>
        <taxon>Porifera</taxon>
        <taxon>Demospongiae</taxon>
        <taxon>Heteroscleromorpha</taxon>
        <taxon>Tetractinellida</taxon>
        <taxon>Astrophorina</taxon>
        <taxon>Geodiidae</taxon>
        <taxon>Geodia</taxon>
    </lineage>
</organism>
<dbReference type="Pfam" id="PF04127">
    <property type="entry name" value="DFP"/>
    <property type="match status" value="1"/>
</dbReference>
<gene>
    <name evidence="3" type="ORF">GBAR_LOCUS31347</name>
</gene>
<dbReference type="SUPFAM" id="SSF102645">
    <property type="entry name" value="CoaB-like"/>
    <property type="match status" value="1"/>
</dbReference>
<dbReference type="AlphaFoldDB" id="A0AA35U2M1"/>
<dbReference type="GO" id="GO:0016874">
    <property type="term" value="F:ligase activity"/>
    <property type="evidence" value="ECO:0007669"/>
    <property type="project" value="UniProtKB-KW"/>
</dbReference>
<dbReference type="EMBL" id="CASHTH010004453">
    <property type="protein sequence ID" value="CAI8057501.1"/>
    <property type="molecule type" value="Genomic_DNA"/>
</dbReference>
<keyword evidence="4" id="KW-1185">Reference proteome</keyword>
<evidence type="ECO:0000313" key="3">
    <source>
        <dbReference type="EMBL" id="CAI8057501.1"/>
    </source>
</evidence>
<protein>
    <submittedName>
        <fullName evidence="3">Phosphopantothenate--cysteine ligase</fullName>
    </submittedName>
</protein>
<keyword evidence="3" id="KW-0436">Ligase</keyword>
<dbReference type="InterPro" id="IPR035929">
    <property type="entry name" value="CoaB-like_sf"/>
</dbReference>